<accession>A0ABP6URT5</accession>
<evidence type="ECO:0000313" key="1">
    <source>
        <dbReference type="EMBL" id="GAA3513988.1"/>
    </source>
</evidence>
<proteinExistence type="predicted"/>
<dbReference type="RefSeq" id="WP_344928780.1">
    <property type="nucleotide sequence ID" value="NZ_BAABCW010000013.1"/>
</dbReference>
<keyword evidence="2" id="KW-1185">Reference proteome</keyword>
<evidence type="ECO:0000313" key="2">
    <source>
        <dbReference type="Proteomes" id="UP001500459"/>
    </source>
</evidence>
<protein>
    <submittedName>
        <fullName evidence="1">Uncharacterized protein</fullName>
    </submittedName>
</protein>
<name>A0ABP6URT5_9FLAO</name>
<comment type="caution">
    <text evidence="1">The sequence shown here is derived from an EMBL/GenBank/DDBJ whole genome shotgun (WGS) entry which is preliminary data.</text>
</comment>
<sequence length="87" mass="10496">MDRLQSDFGQNYHKAFSELQKLIISHESFRNNRIIRAIIYLGNKDIVQLEKHIKQAKTDWRDILLWAEYDNKENRLGDFNNKFGKEK</sequence>
<reference evidence="2" key="1">
    <citation type="journal article" date="2019" name="Int. J. Syst. Evol. Microbiol.">
        <title>The Global Catalogue of Microorganisms (GCM) 10K type strain sequencing project: providing services to taxonomists for standard genome sequencing and annotation.</title>
        <authorList>
            <consortium name="The Broad Institute Genomics Platform"/>
            <consortium name="The Broad Institute Genome Sequencing Center for Infectious Disease"/>
            <person name="Wu L."/>
            <person name="Ma J."/>
        </authorList>
    </citation>
    <scope>NUCLEOTIDE SEQUENCE [LARGE SCALE GENOMIC DNA]</scope>
    <source>
        <strain evidence="2">JCM 17106</strain>
    </source>
</reference>
<dbReference type="EMBL" id="BAABCW010000013">
    <property type="protein sequence ID" value="GAA3513988.1"/>
    <property type="molecule type" value="Genomic_DNA"/>
</dbReference>
<organism evidence="1 2">
    <name type="scientific">Aquimarina addita</name>
    <dbReference type="NCBI Taxonomy" id="870485"/>
    <lineage>
        <taxon>Bacteria</taxon>
        <taxon>Pseudomonadati</taxon>
        <taxon>Bacteroidota</taxon>
        <taxon>Flavobacteriia</taxon>
        <taxon>Flavobacteriales</taxon>
        <taxon>Flavobacteriaceae</taxon>
        <taxon>Aquimarina</taxon>
    </lineage>
</organism>
<dbReference type="Proteomes" id="UP001500459">
    <property type="component" value="Unassembled WGS sequence"/>
</dbReference>
<gene>
    <name evidence="1" type="ORF">GCM10022393_29790</name>
</gene>